<dbReference type="PROSITE" id="PS51371">
    <property type="entry name" value="CBS"/>
    <property type="match status" value="1"/>
</dbReference>
<keyword evidence="12" id="KW-1185">Reference proteome</keyword>
<evidence type="ECO:0000313" key="11">
    <source>
        <dbReference type="EMBL" id="CAK8992920.1"/>
    </source>
</evidence>
<evidence type="ECO:0000256" key="7">
    <source>
        <dbReference type="PROSITE-ProRule" id="PRU01193"/>
    </source>
</evidence>
<evidence type="ECO:0000256" key="2">
    <source>
        <dbReference type="ARBA" id="ARBA00022692"/>
    </source>
</evidence>
<dbReference type="InterPro" id="IPR000644">
    <property type="entry name" value="CBS_dom"/>
</dbReference>
<dbReference type="InterPro" id="IPR045095">
    <property type="entry name" value="ACDP"/>
</dbReference>
<dbReference type="PROSITE" id="PS51846">
    <property type="entry name" value="CNNM"/>
    <property type="match status" value="1"/>
</dbReference>
<dbReference type="SUPFAM" id="SSF54631">
    <property type="entry name" value="CBS-domain pair"/>
    <property type="match status" value="1"/>
</dbReference>
<comment type="subcellular location">
    <subcellularLocation>
        <location evidence="1">Membrane</location>
        <topology evidence="1">Multi-pass membrane protein</topology>
    </subcellularLocation>
</comment>
<keyword evidence="2 7" id="KW-0812">Transmembrane</keyword>
<evidence type="ECO:0000313" key="12">
    <source>
        <dbReference type="Proteomes" id="UP001642464"/>
    </source>
</evidence>
<evidence type="ECO:0000256" key="1">
    <source>
        <dbReference type="ARBA" id="ARBA00004141"/>
    </source>
</evidence>
<dbReference type="Proteomes" id="UP001642464">
    <property type="component" value="Unassembled WGS sequence"/>
</dbReference>
<feature type="transmembrane region" description="Helical" evidence="8">
    <location>
        <begin position="105"/>
        <end position="122"/>
    </location>
</feature>
<feature type="domain" description="CNNM transmembrane" evidence="10">
    <location>
        <begin position="7"/>
        <end position="196"/>
    </location>
</feature>
<evidence type="ECO:0000256" key="3">
    <source>
        <dbReference type="ARBA" id="ARBA00022737"/>
    </source>
</evidence>
<evidence type="ECO:0000259" key="9">
    <source>
        <dbReference type="PROSITE" id="PS51371"/>
    </source>
</evidence>
<dbReference type="Pfam" id="PF25562">
    <property type="entry name" value="CNBH_CNNM2_C"/>
    <property type="match status" value="1"/>
</dbReference>
<feature type="transmembrane region" description="Helical" evidence="8">
    <location>
        <begin position="12"/>
        <end position="38"/>
    </location>
</feature>
<feature type="domain" description="CBS" evidence="9">
    <location>
        <begin position="289"/>
        <end position="355"/>
    </location>
</feature>
<dbReference type="InterPro" id="IPR044751">
    <property type="entry name" value="Ion_transp-like_CBS"/>
</dbReference>
<dbReference type="CDD" id="cd04590">
    <property type="entry name" value="CBS_pair_CorC_HlyC_assoc"/>
    <property type="match status" value="1"/>
</dbReference>
<dbReference type="Pfam" id="PF01595">
    <property type="entry name" value="CNNM"/>
    <property type="match status" value="1"/>
</dbReference>
<evidence type="ECO:0000256" key="4">
    <source>
        <dbReference type="ARBA" id="ARBA00022989"/>
    </source>
</evidence>
<dbReference type="EMBL" id="CAXAMM010001669">
    <property type="protein sequence ID" value="CAK8992920.1"/>
    <property type="molecule type" value="Genomic_DNA"/>
</dbReference>
<feature type="transmembrane region" description="Helical" evidence="8">
    <location>
        <begin position="77"/>
        <end position="99"/>
    </location>
</feature>
<dbReference type="Gene3D" id="3.10.580.10">
    <property type="entry name" value="CBS-domain"/>
    <property type="match status" value="1"/>
</dbReference>
<keyword evidence="3" id="KW-0677">Repeat</keyword>
<evidence type="ECO:0000256" key="6">
    <source>
        <dbReference type="PROSITE-ProRule" id="PRU00703"/>
    </source>
</evidence>
<gene>
    <name evidence="11" type="ORF">SCF082_LOCUS3274</name>
</gene>
<sequence length="553" mass="61237">MEEAEHETHVVAIKIAATFVLATLSAVFSGLNLGLMCLDENQLILLIKAADREDGSTEAQQHAAWAKRILPLRKDGNLLLCTVLLGNVMVNSYMAILMAELWDGTAAFIATTLIIVTFGEIMPQSICYKHGLRIGAALVPLLFFFWILLYPVSKPIALILDRLFGEEIGQVLDRQQFMTLIEYQRKQAPHLLTEQEARILRGSLDFSTMTAKNIMVPMAECFCLDSHAVINPGLCSAVASAGYSRIPVIDRDPLNPKKQFAVVGLIHVKDLLLLEIDHEVPLKALLPLIGRQVFIVDDDAPLPELLEEFRRGASQLAVVRGIINDEDCDPYFRHVGILTLQDLLNTIVQEDVHEVDADDVDSEVSSEPSGMFSNVRRFHEALDPTPVHQAPAQVVRGLSKDEVVAAAAFLRQRYMKLFGRVEQGRLEAFLLRSCQVVGTGRDNQGTALYHRSQPAQYAALVISGEVKVFAGQEAYESIHGPWSFLGKRCLEAALERKENKEKAESKANRQVYCPDFSAYTAEAKDDVGGSRLLLITGEAYFNLLSGRNGLLSL</sequence>
<comment type="caution">
    <text evidence="11">The sequence shown here is derived from an EMBL/GenBank/DDBJ whole genome shotgun (WGS) entry which is preliminary data.</text>
</comment>
<dbReference type="PANTHER" id="PTHR12064:SF94">
    <property type="entry name" value="UNEXTENDED PROTEIN"/>
    <property type="match status" value="1"/>
</dbReference>
<proteinExistence type="predicted"/>
<keyword evidence="5 7" id="KW-0472">Membrane</keyword>
<dbReference type="InterPro" id="IPR002550">
    <property type="entry name" value="CNNM"/>
</dbReference>
<evidence type="ECO:0000256" key="8">
    <source>
        <dbReference type="SAM" id="Phobius"/>
    </source>
</evidence>
<evidence type="ECO:0000259" key="10">
    <source>
        <dbReference type="PROSITE" id="PS51846"/>
    </source>
</evidence>
<accession>A0ABP0HRT1</accession>
<reference evidence="11 12" key="1">
    <citation type="submission" date="2024-02" db="EMBL/GenBank/DDBJ databases">
        <authorList>
            <person name="Chen Y."/>
            <person name="Shah S."/>
            <person name="Dougan E. K."/>
            <person name="Thang M."/>
            <person name="Chan C."/>
        </authorList>
    </citation>
    <scope>NUCLEOTIDE SEQUENCE [LARGE SCALE GENOMIC DNA]</scope>
</reference>
<dbReference type="PANTHER" id="PTHR12064">
    <property type="entry name" value="METAL TRANSPORTER CNNM"/>
    <property type="match status" value="1"/>
</dbReference>
<dbReference type="Pfam" id="PF00571">
    <property type="entry name" value="CBS"/>
    <property type="match status" value="1"/>
</dbReference>
<dbReference type="InterPro" id="IPR046342">
    <property type="entry name" value="CBS_dom_sf"/>
</dbReference>
<feature type="transmembrane region" description="Helical" evidence="8">
    <location>
        <begin position="134"/>
        <end position="152"/>
    </location>
</feature>
<keyword evidence="4 7" id="KW-1133">Transmembrane helix</keyword>
<name>A0ABP0HRT1_9DINO</name>
<protein>
    <submittedName>
        <fullName evidence="11">Metal transporter CNNM2 (Ancient conserved domain-containing protein 2) (Cyclin-M2)</fullName>
    </submittedName>
</protein>
<keyword evidence="6" id="KW-0129">CBS domain</keyword>
<evidence type="ECO:0000256" key="5">
    <source>
        <dbReference type="ARBA" id="ARBA00023136"/>
    </source>
</evidence>
<organism evidence="11 12">
    <name type="scientific">Durusdinium trenchii</name>
    <dbReference type="NCBI Taxonomy" id="1381693"/>
    <lineage>
        <taxon>Eukaryota</taxon>
        <taxon>Sar</taxon>
        <taxon>Alveolata</taxon>
        <taxon>Dinophyceae</taxon>
        <taxon>Suessiales</taxon>
        <taxon>Symbiodiniaceae</taxon>
        <taxon>Durusdinium</taxon>
    </lineage>
</organism>